<protein>
    <recommendedName>
        <fullName evidence="8 9">Cell division protein FtsL</fullName>
    </recommendedName>
</protein>
<evidence type="ECO:0000256" key="8">
    <source>
        <dbReference type="HAMAP-Rule" id="MF_00910"/>
    </source>
</evidence>
<evidence type="ECO:0000256" key="6">
    <source>
        <dbReference type="ARBA" id="ARBA00023136"/>
    </source>
</evidence>
<comment type="subcellular location">
    <subcellularLocation>
        <location evidence="8">Cell inner membrane</location>
        <topology evidence="8">Single-pass type II membrane protein</topology>
    </subcellularLocation>
    <subcellularLocation>
        <location evidence="1">Cell membrane</location>
        <topology evidence="1">Single-pass type II membrane protein</topology>
    </subcellularLocation>
    <text evidence="8">Localizes to the division septum where it forms a ring structure.</text>
</comment>
<evidence type="ECO:0000313" key="11">
    <source>
        <dbReference type="Proteomes" id="UP000056322"/>
    </source>
</evidence>
<dbReference type="Pfam" id="PF04999">
    <property type="entry name" value="FtsL"/>
    <property type="match status" value="1"/>
</dbReference>
<dbReference type="GO" id="GO:0043093">
    <property type="term" value="P:FtsZ-dependent cytokinesis"/>
    <property type="evidence" value="ECO:0007669"/>
    <property type="project" value="UniProtKB-UniRule"/>
</dbReference>
<proteinExistence type="inferred from homology"/>
<keyword evidence="2 8" id="KW-1003">Cell membrane</keyword>
<organism evidence="10 11">
    <name type="scientific">Candidatus Methylopumilus turicensis</name>
    <dbReference type="NCBI Taxonomy" id="1581680"/>
    <lineage>
        <taxon>Bacteria</taxon>
        <taxon>Pseudomonadati</taxon>
        <taxon>Pseudomonadota</taxon>
        <taxon>Betaproteobacteria</taxon>
        <taxon>Nitrosomonadales</taxon>
        <taxon>Methylophilaceae</taxon>
        <taxon>Candidatus Methylopumilus</taxon>
    </lineage>
</organism>
<dbReference type="NCBIfam" id="TIGR02209">
    <property type="entry name" value="ftsL_broad"/>
    <property type="match status" value="1"/>
</dbReference>
<name>A0A0B7IZP5_9PROT</name>
<sequence>MTRLNLILFAVLIISSLSLVTSQHKSRKLYFELQQQQEAAKLAETEWSQLQLEQSTWAMHSRLEQVASNLLHMHVPDTKHIQIVAPDDVQATQVTTQTSHQ</sequence>
<evidence type="ECO:0000256" key="1">
    <source>
        <dbReference type="ARBA" id="ARBA00004401"/>
    </source>
</evidence>
<gene>
    <name evidence="8 10" type="primary">ftsL</name>
    <name evidence="10" type="ORF">BN1209_1539</name>
</gene>
<evidence type="ECO:0000256" key="7">
    <source>
        <dbReference type="ARBA" id="ARBA00023306"/>
    </source>
</evidence>
<evidence type="ECO:0000256" key="5">
    <source>
        <dbReference type="ARBA" id="ARBA00022989"/>
    </source>
</evidence>
<dbReference type="HAMAP" id="MF_00910">
    <property type="entry name" value="FtsL"/>
    <property type="match status" value="1"/>
</dbReference>
<dbReference type="GO" id="GO:0005886">
    <property type="term" value="C:plasma membrane"/>
    <property type="evidence" value="ECO:0007669"/>
    <property type="project" value="UniProtKB-SubCell"/>
</dbReference>
<comment type="similarity">
    <text evidence="8">Belongs to the FtsL family.</text>
</comment>
<keyword evidence="7 8" id="KW-0131">Cell cycle</keyword>
<dbReference type="AlphaFoldDB" id="A0A0B7IZP5"/>
<evidence type="ECO:0000256" key="2">
    <source>
        <dbReference type="ARBA" id="ARBA00022475"/>
    </source>
</evidence>
<dbReference type="Proteomes" id="UP000056322">
    <property type="component" value="Chromosome 1"/>
</dbReference>
<dbReference type="GO" id="GO:0032153">
    <property type="term" value="C:cell division site"/>
    <property type="evidence" value="ECO:0007669"/>
    <property type="project" value="UniProtKB-UniRule"/>
</dbReference>
<dbReference type="OrthoDB" id="9153760at2"/>
<evidence type="ECO:0000256" key="9">
    <source>
        <dbReference type="NCBIfam" id="TIGR02209"/>
    </source>
</evidence>
<accession>A0A0B7IZP5</accession>
<comment type="function">
    <text evidence="8">Essential cell division protein. May link together the upstream cell division proteins, which are predominantly cytoplasmic, with the downstream cell division proteins, which are predominantly periplasmic.</text>
</comment>
<keyword evidence="5 8" id="KW-1133">Transmembrane helix</keyword>
<dbReference type="EMBL" id="LN794158">
    <property type="protein sequence ID" value="CEN56575.1"/>
    <property type="molecule type" value="Genomic_DNA"/>
</dbReference>
<keyword evidence="3 8" id="KW-0132">Cell division</keyword>
<keyword evidence="6 8" id="KW-0472">Membrane</keyword>
<dbReference type="RefSeq" id="WP_045751645.1">
    <property type="nucleotide sequence ID" value="NZ_LN794158.1"/>
</dbReference>
<evidence type="ECO:0000256" key="3">
    <source>
        <dbReference type="ARBA" id="ARBA00022618"/>
    </source>
</evidence>
<keyword evidence="8" id="KW-0997">Cell inner membrane</keyword>
<dbReference type="InterPro" id="IPR011922">
    <property type="entry name" value="Cell_div_FtsL"/>
</dbReference>
<evidence type="ECO:0000313" key="10">
    <source>
        <dbReference type="EMBL" id="CEN56575.1"/>
    </source>
</evidence>
<evidence type="ECO:0000256" key="4">
    <source>
        <dbReference type="ARBA" id="ARBA00022692"/>
    </source>
</evidence>
<comment type="subunit">
    <text evidence="8">Part of a complex composed of FtsB, FtsL and FtsQ.</text>
</comment>
<dbReference type="PANTHER" id="PTHR37479:SF1">
    <property type="entry name" value="CELL DIVISION PROTEIN FTSL"/>
    <property type="match status" value="1"/>
</dbReference>
<reference evidence="11" key="1">
    <citation type="submission" date="2014-12" db="EMBL/GenBank/DDBJ databases">
        <authorList>
            <person name="Salcher M.M."/>
        </authorList>
    </citation>
    <scope>NUCLEOTIDE SEQUENCE [LARGE SCALE GENOMIC DNA]</scope>
    <source>
        <strain evidence="11">MMS-10A-171</strain>
    </source>
</reference>
<dbReference type="PANTHER" id="PTHR37479">
    <property type="entry name" value="CELL DIVISION PROTEIN FTSL"/>
    <property type="match status" value="1"/>
</dbReference>
<dbReference type="HOGENOM" id="CLU_156524_0_2_4"/>
<keyword evidence="11" id="KW-1185">Reference proteome</keyword>
<dbReference type="KEGG" id="mbac:BN1209_1539"/>
<keyword evidence="4 8" id="KW-0812">Transmembrane</keyword>
<dbReference type="STRING" id="1581680.BN1209_1539"/>